<dbReference type="InterPro" id="IPR032675">
    <property type="entry name" value="LRR_dom_sf"/>
</dbReference>
<evidence type="ECO:0000313" key="2">
    <source>
        <dbReference type="Proteomes" id="UP000234460"/>
    </source>
</evidence>
<evidence type="ECO:0000313" key="1">
    <source>
        <dbReference type="EMBL" id="SOR60448.1"/>
    </source>
</evidence>
<dbReference type="SUPFAM" id="SSF52047">
    <property type="entry name" value="RNI-like"/>
    <property type="match status" value="1"/>
</dbReference>
<sequence length="120" mass="14182">MKYLLIFPNLNVFRLTKTKITDTGLAALKDSTIWSLDIDETLVTNKSIKILKDWKYLKHLNISHTKINRDVIPDLLKLNLDSIKVTGLNFSENDIKRLRGKFSVNNEEYIIRHCIREYYR</sequence>
<dbReference type="Gene3D" id="3.80.10.10">
    <property type="entry name" value="Ribonuclease Inhibitor"/>
    <property type="match status" value="1"/>
</dbReference>
<proteinExistence type="predicted"/>
<dbReference type="EMBL" id="OEJX01000009">
    <property type="protein sequence ID" value="SOR60448.1"/>
    <property type="molecule type" value="Genomic_DNA"/>
</dbReference>
<dbReference type="Proteomes" id="UP000234460">
    <property type="component" value="Chromosome LMANV2"/>
</dbReference>
<gene>
    <name evidence="1" type="ORF">LMANV2_170065</name>
</gene>
<evidence type="ECO:0008006" key="3">
    <source>
        <dbReference type="Google" id="ProtNLM"/>
    </source>
</evidence>
<organism evidence="1 2">
    <name type="scientific">Leptospira interrogans serovar Manilae</name>
    <dbReference type="NCBI Taxonomy" id="214675"/>
    <lineage>
        <taxon>Bacteria</taxon>
        <taxon>Pseudomonadati</taxon>
        <taxon>Spirochaetota</taxon>
        <taxon>Spirochaetia</taxon>
        <taxon>Leptospirales</taxon>
        <taxon>Leptospiraceae</taxon>
        <taxon>Leptospira</taxon>
    </lineage>
</organism>
<name>A0AAQ1NVJ6_LEPIR</name>
<protein>
    <recommendedName>
        <fullName evidence="3">Leucine rich repeat protein</fullName>
    </recommendedName>
</protein>
<reference evidence="1 2" key="1">
    <citation type="submission" date="2017-11" db="EMBL/GenBank/DDBJ databases">
        <authorList>
            <person name="Lechat P."/>
        </authorList>
    </citation>
    <scope>NUCLEOTIDE SEQUENCE [LARGE SCALE GENOMIC DNA]</scope>
    <source>
        <strain evidence="1">L495</strain>
    </source>
</reference>
<dbReference type="AlphaFoldDB" id="A0AAQ1NVJ6"/>
<comment type="caution">
    <text evidence="1">The sequence shown here is derived from an EMBL/GenBank/DDBJ whole genome shotgun (WGS) entry which is preliminary data.</text>
</comment>
<accession>A0AAQ1NVJ6</accession>